<keyword evidence="4 6" id="KW-0472">Membrane</keyword>
<evidence type="ECO:0000259" key="7">
    <source>
        <dbReference type="Pfam" id="PF04991"/>
    </source>
</evidence>
<evidence type="ECO:0000313" key="9">
    <source>
        <dbReference type="Proteomes" id="UP001378960"/>
    </source>
</evidence>
<gene>
    <name evidence="8" type="ORF">DAPK24_034310</name>
</gene>
<dbReference type="Pfam" id="PF04991">
    <property type="entry name" value="LicD"/>
    <property type="match status" value="1"/>
</dbReference>
<reference evidence="8 9" key="1">
    <citation type="journal article" date="2023" name="Elife">
        <title>Identification of key yeast species and microbe-microbe interactions impacting larval growth of Drosophila in the wild.</title>
        <authorList>
            <person name="Mure A."/>
            <person name="Sugiura Y."/>
            <person name="Maeda R."/>
            <person name="Honda K."/>
            <person name="Sakurai N."/>
            <person name="Takahashi Y."/>
            <person name="Watada M."/>
            <person name="Katoh T."/>
            <person name="Gotoh A."/>
            <person name="Gotoh Y."/>
            <person name="Taniguchi I."/>
            <person name="Nakamura K."/>
            <person name="Hayashi T."/>
            <person name="Katayama T."/>
            <person name="Uemura T."/>
            <person name="Hattori Y."/>
        </authorList>
    </citation>
    <scope>NUCLEOTIDE SEQUENCE [LARGE SCALE GENOMIC DNA]</scope>
    <source>
        <strain evidence="8 9">PK-24</strain>
    </source>
</reference>
<evidence type="ECO:0000256" key="3">
    <source>
        <dbReference type="ARBA" id="ARBA00022989"/>
    </source>
</evidence>
<feature type="domain" description="LicD/FKTN/FKRP nucleotidyltransferase" evidence="7">
    <location>
        <begin position="511"/>
        <end position="714"/>
    </location>
</feature>
<evidence type="ECO:0000256" key="2">
    <source>
        <dbReference type="ARBA" id="ARBA00022692"/>
    </source>
</evidence>
<accession>A0AAV5R8C3</accession>
<keyword evidence="3 6" id="KW-1133">Transmembrane helix</keyword>
<feature type="compositionally biased region" description="Basic and acidic residues" evidence="5">
    <location>
        <begin position="1"/>
        <end position="15"/>
    </location>
</feature>
<dbReference type="AlphaFoldDB" id="A0AAV5R8C3"/>
<keyword evidence="9" id="KW-1185">Reference proteome</keyword>
<protein>
    <recommendedName>
        <fullName evidence="7">LicD/FKTN/FKRP nucleotidyltransferase domain-containing protein</fullName>
    </recommendedName>
</protein>
<comment type="subcellular location">
    <subcellularLocation>
        <location evidence="1">Membrane</location>
        <topology evidence="1">Single-pass membrane protein</topology>
    </subcellularLocation>
</comment>
<name>A0AAV5R8C3_PICKL</name>
<dbReference type="PANTHER" id="PTHR15407">
    <property type="entry name" value="FUKUTIN-RELATED"/>
    <property type="match status" value="1"/>
</dbReference>
<organism evidence="8 9">
    <name type="scientific">Pichia kluyveri</name>
    <name type="common">Yeast</name>
    <dbReference type="NCBI Taxonomy" id="36015"/>
    <lineage>
        <taxon>Eukaryota</taxon>
        <taxon>Fungi</taxon>
        <taxon>Dikarya</taxon>
        <taxon>Ascomycota</taxon>
        <taxon>Saccharomycotina</taxon>
        <taxon>Pichiomycetes</taxon>
        <taxon>Pichiales</taxon>
        <taxon>Pichiaceae</taxon>
        <taxon>Pichia</taxon>
    </lineage>
</organism>
<evidence type="ECO:0000256" key="4">
    <source>
        <dbReference type="ARBA" id="ARBA00023136"/>
    </source>
</evidence>
<feature type="compositionally biased region" description="Low complexity" evidence="5">
    <location>
        <begin position="17"/>
        <end position="34"/>
    </location>
</feature>
<evidence type="ECO:0000256" key="1">
    <source>
        <dbReference type="ARBA" id="ARBA00004167"/>
    </source>
</evidence>
<dbReference type="EMBL" id="BTGB01000005">
    <property type="protein sequence ID" value="GMM46856.1"/>
    <property type="molecule type" value="Genomic_DNA"/>
</dbReference>
<dbReference type="GO" id="GO:0009100">
    <property type="term" value="P:glycoprotein metabolic process"/>
    <property type="evidence" value="ECO:0007669"/>
    <property type="project" value="UniProtKB-ARBA"/>
</dbReference>
<comment type="caution">
    <text evidence="8">The sequence shown here is derived from an EMBL/GenBank/DDBJ whole genome shotgun (WGS) entry which is preliminary data.</text>
</comment>
<sequence>MDLELKLESNGERHRSIPSSRRPPSSKSSNYSSSTLNTDNTFLLTKYDDFIDDNYIIEDDANSFEEVETSIYKEILLYYYHRIRKRISILVTLPYIVNICGLLLVILLSLTLFYSSNNSSHLNIIKEKDRYTPLHKIVIPYLDKLYPNYHSQFTNISQNIFDPRFSPALLLMYLNNHIIHNEYKLEAKFSIGFSWDDWIDIDSKLSYDDEYLLDWLSHHSDDFTDDISKLRDLDCKTFALIYGCELNVNFHSKCVDLNQDEKKNYPYKFKITGPTSAKIKEPGRLLYAGSYLKLSMPPPERIFMLDVFGENGEGSLMINVDSSKNENRNEIFRNKDVIGKFIDLEMKNSNRNENEFLENGIYIKSLRNKLSNTLAYSDVEKIIYKEENINIDRDQTYLSLNSRNKDPGMTLSNWEFSDFMWDEIEFLDELDMKADVLDTKNYDSIMNDRLSKLEQFRIDNDYHPKYFSEADLYAVSYGSHYDWRFFSGSFILNDYRKSIIHRLSRTWLRFCLENEIKTFIAYGSMLGWIRNGLTLPWDGDIDVIVTMKSLNLLARNFNQTLIIDYNEKDGFQSAMTGYLLDINPAYYSRYKGDGNNVIDGRLIDISTGVYLDITALAWTDDYLKSIQIGTNKKLKKLIDKDYEMNQYFAVEGDDVYYDTLMFELRKLQDDKQLIHCKNDNVYKISELSTMIPSYFEGVRAHFPHAYEEIIWRLYPKALTRITEPDHVFDDYFTLWINTFDCPGYVDPVGNLYANAQMGQCSNTEVLHEWKLTKEYTSRHLQMIEEKNWDHYTLYENSESKPFRIDEFFLLYASTMEISEEQLFNFYTQ</sequence>
<feature type="transmembrane region" description="Helical" evidence="6">
    <location>
        <begin position="87"/>
        <end position="114"/>
    </location>
</feature>
<evidence type="ECO:0000256" key="5">
    <source>
        <dbReference type="SAM" id="MobiDB-lite"/>
    </source>
</evidence>
<evidence type="ECO:0000256" key="6">
    <source>
        <dbReference type="SAM" id="Phobius"/>
    </source>
</evidence>
<evidence type="ECO:0000313" key="8">
    <source>
        <dbReference type="EMBL" id="GMM46856.1"/>
    </source>
</evidence>
<proteinExistence type="predicted"/>
<dbReference type="InterPro" id="IPR009644">
    <property type="entry name" value="FKTN/MNN4/W02B3.4-1"/>
</dbReference>
<dbReference type="PANTHER" id="PTHR15407:SF28">
    <property type="entry name" value="RIBITOL-5-PHOSPHATE TRANSFERASE FKTN"/>
    <property type="match status" value="1"/>
</dbReference>
<dbReference type="GO" id="GO:0016020">
    <property type="term" value="C:membrane"/>
    <property type="evidence" value="ECO:0007669"/>
    <property type="project" value="UniProtKB-SubCell"/>
</dbReference>
<feature type="region of interest" description="Disordered" evidence="5">
    <location>
        <begin position="1"/>
        <end position="35"/>
    </location>
</feature>
<keyword evidence="2 6" id="KW-0812">Transmembrane</keyword>
<dbReference type="Proteomes" id="UP001378960">
    <property type="component" value="Unassembled WGS sequence"/>
</dbReference>
<dbReference type="InterPro" id="IPR007074">
    <property type="entry name" value="LicD/FKTN/FKRP_NTP_transf"/>
</dbReference>